<name>A0ACC1MMY4_9HYPO</name>
<evidence type="ECO:0000313" key="2">
    <source>
        <dbReference type="Proteomes" id="UP001143910"/>
    </source>
</evidence>
<accession>A0ACC1MMY4</accession>
<evidence type="ECO:0000313" key="1">
    <source>
        <dbReference type="EMBL" id="KAJ2967701.1"/>
    </source>
</evidence>
<protein>
    <submittedName>
        <fullName evidence="1">Uncharacterized protein</fullName>
    </submittedName>
</protein>
<gene>
    <name evidence="1" type="ORF">NQ176_g9534</name>
</gene>
<sequence length="495" mass="54447">MVIQSIAVLGAGSAGLAAAKYAIFLLAEKKFSKIDIYEQRAVTGGVWNASRADHEPNFTIPRTTPTKDHEYAVFPDSDTGANGLSSHIELVSPVYDQLETNIPFSLMNYSDFEFPADTALFPEHQIVLAYLQQYGRAVEPLVIFETQVQDVRKVTKGQGGLESLWKVESKNLKSGTISSNFYDAVVVASGHYSDPFVPNIPGITEFNAAHPGVIMHSKFYRRPEEFSGKKVIVVGNSASGLDISSQIATASQIPVLISEKAVSEAAAVPPSSSSTSWSRHIGEITELIPQSRAVRLSTGAVEQGVDALIFCTGYLYSFPFLQNLNPTVITPDGTYTEHLWQHLLYSKDPSLAFLTIPKRIVPFPLAEAQSAVVARMWAGRLPVPTETELRAWVAKRAAETTPALRHTLSYPQDRDYINNLYALCQQAKRDSSLGLENDGTGKTPPYWDEETSWVRSNVFHIKAASRALGDRRRDCRTLADLGFDFEASKAKNSIV</sequence>
<proteinExistence type="predicted"/>
<comment type="caution">
    <text evidence="1">The sequence shown here is derived from an EMBL/GenBank/DDBJ whole genome shotgun (WGS) entry which is preliminary data.</text>
</comment>
<reference evidence="1" key="1">
    <citation type="submission" date="2022-08" db="EMBL/GenBank/DDBJ databases">
        <title>Genome Sequence of Lecanicillium fungicola.</title>
        <authorList>
            <person name="Buettner E."/>
        </authorList>
    </citation>
    <scope>NUCLEOTIDE SEQUENCE</scope>
    <source>
        <strain evidence="1">Babe33</strain>
    </source>
</reference>
<dbReference type="Proteomes" id="UP001143910">
    <property type="component" value="Unassembled WGS sequence"/>
</dbReference>
<organism evidence="1 2">
    <name type="scientific">Zarea fungicola</name>
    <dbReference type="NCBI Taxonomy" id="93591"/>
    <lineage>
        <taxon>Eukaryota</taxon>
        <taxon>Fungi</taxon>
        <taxon>Dikarya</taxon>
        <taxon>Ascomycota</taxon>
        <taxon>Pezizomycotina</taxon>
        <taxon>Sordariomycetes</taxon>
        <taxon>Hypocreomycetidae</taxon>
        <taxon>Hypocreales</taxon>
        <taxon>Cordycipitaceae</taxon>
        <taxon>Zarea</taxon>
    </lineage>
</organism>
<dbReference type="EMBL" id="JANJQO010002215">
    <property type="protein sequence ID" value="KAJ2967701.1"/>
    <property type="molecule type" value="Genomic_DNA"/>
</dbReference>
<keyword evidence="2" id="KW-1185">Reference proteome</keyword>